<dbReference type="PROSITE" id="PS50127">
    <property type="entry name" value="UBC_2"/>
    <property type="match status" value="1"/>
</dbReference>
<accession>A0A914C5A6</accession>
<organism evidence="2 3">
    <name type="scientific">Acrobeloides nanus</name>
    <dbReference type="NCBI Taxonomy" id="290746"/>
    <lineage>
        <taxon>Eukaryota</taxon>
        <taxon>Metazoa</taxon>
        <taxon>Ecdysozoa</taxon>
        <taxon>Nematoda</taxon>
        <taxon>Chromadorea</taxon>
        <taxon>Rhabditida</taxon>
        <taxon>Tylenchina</taxon>
        <taxon>Cephalobomorpha</taxon>
        <taxon>Cephaloboidea</taxon>
        <taxon>Cephalobidae</taxon>
        <taxon>Acrobeloides</taxon>
    </lineage>
</organism>
<dbReference type="InterPro" id="IPR000608">
    <property type="entry name" value="UBC"/>
</dbReference>
<dbReference type="SUPFAM" id="SSF54495">
    <property type="entry name" value="UBC-like"/>
    <property type="match status" value="1"/>
</dbReference>
<protein>
    <submittedName>
        <fullName evidence="3">UBC core domain-containing protein</fullName>
    </submittedName>
</protein>
<reference evidence="3" key="1">
    <citation type="submission" date="2022-11" db="UniProtKB">
        <authorList>
            <consortium name="WormBaseParasite"/>
        </authorList>
    </citation>
    <scope>IDENTIFICATION</scope>
</reference>
<dbReference type="AlphaFoldDB" id="A0A914C5A6"/>
<evidence type="ECO:0000313" key="3">
    <source>
        <dbReference type="WBParaSite" id="ACRNAN_Path_324.g1236.t1"/>
    </source>
</evidence>
<sequence>MLNLQKRIKGIDEDKKYLGTRISIRDKLLSQEVQELETGLKDVHTCRLHFPSTSELHKMELTVTPNTGLYKGGWMPTRRLIDVILGLDSLFTDLMDFDDALNAQAAQQYASNKDAFAAKVREYINRYCRQ</sequence>
<keyword evidence="2" id="KW-1185">Reference proteome</keyword>
<evidence type="ECO:0000313" key="2">
    <source>
        <dbReference type="Proteomes" id="UP000887540"/>
    </source>
</evidence>
<dbReference type="Gene3D" id="3.10.110.10">
    <property type="entry name" value="Ubiquitin Conjugating Enzyme"/>
    <property type="match status" value="1"/>
</dbReference>
<name>A0A914C5A6_9BILA</name>
<feature type="domain" description="UBC core" evidence="1">
    <location>
        <begin position="1"/>
        <end position="129"/>
    </location>
</feature>
<evidence type="ECO:0000259" key="1">
    <source>
        <dbReference type="PROSITE" id="PS50127"/>
    </source>
</evidence>
<dbReference type="InterPro" id="IPR016135">
    <property type="entry name" value="UBQ-conjugating_enzyme/RWD"/>
</dbReference>
<proteinExistence type="predicted"/>
<dbReference type="Proteomes" id="UP000887540">
    <property type="component" value="Unplaced"/>
</dbReference>
<dbReference type="WBParaSite" id="ACRNAN_Path_324.g1236.t1">
    <property type="protein sequence ID" value="ACRNAN_Path_324.g1236.t1"/>
    <property type="gene ID" value="ACRNAN_Path_324.g1236"/>
</dbReference>